<dbReference type="SUPFAM" id="SSF52540">
    <property type="entry name" value="P-loop containing nucleoside triphosphate hydrolases"/>
    <property type="match status" value="1"/>
</dbReference>
<dbReference type="Gene3D" id="3.40.50.300">
    <property type="entry name" value="P-loop containing nucleotide triphosphate hydrolases"/>
    <property type="match status" value="1"/>
</dbReference>
<dbReference type="Gene3D" id="1.10.8.430">
    <property type="entry name" value="Helical domain of apoptotic protease-activating factors"/>
    <property type="match status" value="1"/>
</dbReference>
<accession>A0A1S4BIN1</accession>
<keyword evidence="2" id="KW-0433">Leucine-rich repeat</keyword>
<feature type="domain" description="AAA+ ATPase" evidence="8">
    <location>
        <begin position="149"/>
        <end position="284"/>
    </location>
</feature>
<dbReference type="Pfam" id="PF23247">
    <property type="entry name" value="LRR_RPS2"/>
    <property type="match status" value="1"/>
</dbReference>
<evidence type="ECO:0000313" key="11">
    <source>
        <dbReference type="RefSeq" id="XP_016488722.1"/>
    </source>
</evidence>
<evidence type="ECO:0000256" key="3">
    <source>
        <dbReference type="ARBA" id="ARBA00022737"/>
    </source>
</evidence>
<reference evidence="10 11" key="2">
    <citation type="submission" date="2025-04" db="UniProtKB">
        <authorList>
            <consortium name="RefSeq"/>
        </authorList>
    </citation>
    <scope>IDENTIFICATION</scope>
</reference>
<evidence type="ECO:0000313" key="10">
    <source>
        <dbReference type="RefSeq" id="XP_016488721.1"/>
    </source>
</evidence>
<dbReference type="Proteomes" id="UP000790787">
    <property type="component" value="Chromosome 24"/>
</dbReference>
<organism evidence="10">
    <name type="scientific">Nicotiana tabacum</name>
    <name type="common">Common tobacco</name>
    <dbReference type="NCBI Taxonomy" id="4097"/>
    <lineage>
        <taxon>Eukaryota</taxon>
        <taxon>Viridiplantae</taxon>
        <taxon>Streptophyta</taxon>
        <taxon>Embryophyta</taxon>
        <taxon>Tracheophyta</taxon>
        <taxon>Spermatophyta</taxon>
        <taxon>Magnoliopsida</taxon>
        <taxon>eudicotyledons</taxon>
        <taxon>Gunneridae</taxon>
        <taxon>Pentapetalae</taxon>
        <taxon>asterids</taxon>
        <taxon>lamiids</taxon>
        <taxon>Solanales</taxon>
        <taxon>Solanaceae</taxon>
        <taxon>Nicotianoideae</taxon>
        <taxon>Nicotianeae</taxon>
        <taxon>Nicotiana</taxon>
    </lineage>
</organism>
<dbReference type="InterPro" id="IPR003593">
    <property type="entry name" value="AAA+_ATPase"/>
</dbReference>
<comment type="similarity">
    <text evidence="1">Belongs to the disease resistance NB-LRR family.</text>
</comment>
<evidence type="ECO:0000256" key="1">
    <source>
        <dbReference type="ARBA" id="ARBA00008894"/>
    </source>
</evidence>
<dbReference type="GO" id="GO:0005524">
    <property type="term" value="F:ATP binding"/>
    <property type="evidence" value="ECO:0007669"/>
    <property type="project" value="UniProtKB-KW"/>
</dbReference>
<dbReference type="SUPFAM" id="SSF52058">
    <property type="entry name" value="L domain-like"/>
    <property type="match status" value="1"/>
</dbReference>
<dbReference type="PANTHER" id="PTHR33463">
    <property type="entry name" value="NB-ARC DOMAIN-CONTAINING PROTEIN-RELATED"/>
    <property type="match status" value="1"/>
</dbReference>
<dbReference type="Gene3D" id="1.10.10.10">
    <property type="entry name" value="Winged helix-like DNA-binding domain superfamily/Winged helix DNA-binding domain"/>
    <property type="match status" value="1"/>
</dbReference>
<dbReference type="InterPro" id="IPR002182">
    <property type="entry name" value="NB-ARC"/>
</dbReference>
<evidence type="ECO:0000313" key="9">
    <source>
        <dbReference type="Proteomes" id="UP000790787"/>
    </source>
</evidence>
<dbReference type="Pfam" id="PF23598">
    <property type="entry name" value="LRR_14"/>
    <property type="match status" value="1"/>
</dbReference>
<dbReference type="InterPro" id="IPR027417">
    <property type="entry name" value="P-loop_NTPase"/>
</dbReference>
<dbReference type="OMA" id="CISMGCK"/>
<dbReference type="InterPro" id="IPR032675">
    <property type="entry name" value="LRR_dom_sf"/>
</dbReference>
<dbReference type="Pfam" id="PF23559">
    <property type="entry name" value="WHD_DRP"/>
    <property type="match status" value="1"/>
</dbReference>
<keyword evidence="5" id="KW-0611">Plant defense</keyword>
<keyword evidence="6" id="KW-0067">ATP-binding</keyword>
<dbReference type="PRINTS" id="PR00364">
    <property type="entry name" value="DISEASERSIST"/>
</dbReference>
<dbReference type="GO" id="GO:0043531">
    <property type="term" value="F:ADP binding"/>
    <property type="evidence" value="ECO:0007669"/>
    <property type="project" value="InterPro"/>
</dbReference>
<dbReference type="PaxDb" id="4097-A0A1S4BIN1"/>
<keyword evidence="3" id="KW-0677">Repeat</keyword>
<name>A0A1S4BIN1_TOBAC</name>
<dbReference type="RefSeq" id="XP_016488721.1">
    <property type="nucleotide sequence ID" value="XM_016633235.1"/>
</dbReference>
<dbReference type="RefSeq" id="XP_016488722.1">
    <property type="nucleotide sequence ID" value="XM_016633236.1"/>
</dbReference>
<evidence type="ECO:0000256" key="6">
    <source>
        <dbReference type="ARBA" id="ARBA00022840"/>
    </source>
</evidence>
<evidence type="ECO:0000259" key="8">
    <source>
        <dbReference type="SMART" id="SM00382"/>
    </source>
</evidence>
<dbReference type="InterPro" id="IPR057135">
    <property type="entry name" value="At4g27190-like_LRR"/>
</dbReference>
<dbReference type="KEGG" id="nta:107808697"/>
<evidence type="ECO:0000256" key="4">
    <source>
        <dbReference type="ARBA" id="ARBA00022741"/>
    </source>
</evidence>
<keyword evidence="4" id="KW-0547">Nucleotide-binding</keyword>
<dbReference type="InterPro" id="IPR042197">
    <property type="entry name" value="Apaf_helical"/>
</dbReference>
<dbReference type="OrthoDB" id="1926275at2759"/>
<dbReference type="GO" id="GO:0051607">
    <property type="term" value="P:defense response to virus"/>
    <property type="evidence" value="ECO:0007669"/>
    <property type="project" value="UniProtKB-ARBA"/>
</dbReference>
<reference key="1">
    <citation type="journal article" date="2014" name="Nat. Commun.">
        <title>The tobacco genome sequence and its comparison with those of tomato and potato.</title>
        <authorList>
            <person name="Sierro N."/>
            <person name="Battey J.N."/>
            <person name="Ouadi S."/>
            <person name="Bakaher N."/>
            <person name="Bovet L."/>
            <person name="Willig A."/>
            <person name="Goepfert S."/>
            <person name="Peitsch M.C."/>
            <person name="Ivanov N.V."/>
        </authorList>
    </citation>
    <scope>NUCLEOTIDE SEQUENCE [LARGE SCALE GENOMIC DNA]</scope>
    <source>
        <strain>cv. TN90</strain>
    </source>
</reference>
<sequence length="978" mass="112058">MEALSFLKEKVWDPYMGLEEKMETLKRKMEALISRRDDVMVQAKDVELHSSKKRKTEFDNWQSCVQKIEHDFKCFELKIQQSSNISRIGLSNDADKIHKEVEDLLDQGKFSEGILLNVNEEKIQPLVTTNMKGQIFYQSMRQVLLSLNGVSSIGIYGMGGVGKTTLAEHIHNHLLKDSRFSGNVYWVTVSQDFSITKLQSEIAKALKLDSTEDDDKKTAANLYQSLERKINFVLILDDVWTHFDVKKVGIPLDIGGGKLIITSRSLEVCDRIGCQKKVKVETLSMTESWGLFVETLDHNGDLPMEIEEIAKKMTKKCDGLPLGLITMAASMRGVSDVFEWRDAFEEFKESCMQMETMNDKVFPILCYSYNRLRDPRLQKCFLYCCLYPEDSEIERDELIQHFIVEGLLDRRNSRRAEFDQGHAVLNKLERACLLESVVNRNEKKKCLKMHDLVREMALQIARDEFKWMVKVGAQLHEVPGEQEWPEDLDKVALMNNDLKEVSLPLSHVHPRLTTLLLRGNCSLNQVVEPFFAQMPGLRVLDLSYTDIEKLPSSVSNLVSLSALLLQGCLKLRFVPPLNKLKNLIELDLYGTIIEEVPQGLENLVSLRSLDMRRDGFACLRSLDMRRDETTWTQAPVMKPAVDILARLSNLQSLSVPFVVRVEDLQGMRQLEILHGKFVDVCSFNRFVKYRQSCGKPALFAIALDPKQSLGWELDGLSKDNRVILKDLVLTGDNTEMLCHNDIGERGDVTLLPLDTQELLIWCCDFGSLDNSLLDAIPSLIHFKDLRHIQITLCNDIEFLFRLAEALPPVGTFSHLRCLEVVNCNKMKKLIPRWLLQYLLNLTEINAYFCSEMEEIITEDEEEQVNQLCASAVVPSNQSKSINDDEVILPNLQILCLYELPKLKSIYKGRMTCGSIRRIQVDDCPKLKKLPFTLPLRNGQPSAPPALEIIRINQEEWETLEWDHPQYKNVLLPFVRNPT</sequence>
<dbReference type="Pfam" id="PF00931">
    <property type="entry name" value="NB-ARC"/>
    <property type="match status" value="1"/>
</dbReference>
<feature type="coiled-coil region" evidence="7">
    <location>
        <begin position="15"/>
        <end position="42"/>
    </location>
</feature>
<dbReference type="InterPro" id="IPR058922">
    <property type="entry name" value="WHD_DRP"/>
</dbReference>
<dbReference type="STRING" id="4097.A0A1S4BIN1"/>
<dbReference type="PANTHER" id="PTHR33463:SF187">
    <property type="entry name" value="AND NB-ARC DOMAIN DISEASE RESISTANCE PROTEIN, PUTATIVE-RELATED"/>
    <property type="match status" value="1"/>
</dbReference>
<evidence type="ECO:0000256" key="5">
    <source>
        <dbReference type="ARBA" id="ARBA00022821"/>
    </source>
</evidence>
<dbReference type="SMART" id="SM00382">
    <property type="entry name" value="AAA"/>
    <property type="match status" value="1"/>
</dbReference>
<dbReference type="GeneID" id="107808697"/>
<proteinExistence type="inferred from homology"/>
<dbReference type="InterPro" id="IPR036388">
    <property type="entry name" value="WH-like_DNA-bd_sf"/>
</dbReference>
<keyword evidence="7" id="KW-0175">Coiled coil</keyword>
<dbReference type="AlphaFoldDB" id="A0A1S4BIN1"/>
<evidence type="ECO:0000256" key="7">
    <source>
        <dbReference type="SAM" id="Coils"/>
    </source>
</evidence>
<dbReference type="Gene3D" id="3.80.10.10">
    <property type="entry name" value="Ribonuclease Inhibitor"/>
    <property type="match status" value="2"/>
</dbReference>
<evidence type="ECO:0000256" key="2">
    <source>
        <dbReference type="ARBA" id="ARBA00022614"/>
    </source>
</evidence>
<dbReference type="InterPro" id="IPR050905">
    <property type="entry name" value="Plant_NBS-LRR"/>
</dbReference>
<protein>
    <submittedName>
        <fullName evidence="10 11">Probable disease resistance protein At4g27220</fullName>
    </submittedName>
</protein>
<dbReference type="InterPro" id="IPR055414">
    <property type="entry name" value="LRR_R13L4/SHOC2-like"/>
</dbReference>
<gene>
    <name evidence="10 11" type="primary">LOC107808697</name>
</gene>
<dbReference type="FunFam" id="3.40.50.300:FF:001091">
    <property type="entry name" value="Probable disease resistance protein At1g61300"/>
    <property type="match status" value="1"/>
</dbReference>
<dbReference type="FunFam" id="1.10.10.10:FF:000322">
    <property type="entry name" value="Probable disease resistance protein At1g63360"/>
    <property type="match status" value="1"/>
</dbReference>
<keyword evidence="9" id="KW-1185">Reference proteome</keyword>